<dbReference type="Proteomes" id="UP000777482">
    <property type="component" value="Unassembled WGS sequence"/>
</dbReference>
<protein>
    <submittedName>
        <fullName evidence="2">Uncharacterized protein</fullName>
    </submittedName>
</protein>
<proteinExistence type="predicted"/>
<gene>
    <name evidence="2" type="ORF">C6P46_003514</name>
</gene>
<evidence type="ECO:0000256" key="1">
    <source>
        <dbReference type="SAM" id="MobiDB-lite"/>
    </source>
</evidence>
<dbReference type="AlphaFoldDB" id="A0A9P6W471"/>
<name>A0A9P6W471_RHOMI</name>
<evidence type="ECO:0000313" key="3">
    <source>
        <dbReference type="Proteomes" id="UP000777482"/>
    </source>
</evidence>
<comment type="caution">
    <text evidence="2">The sequence shown here is derived from an EMBL/GenBank/DDBJ whole genome shotgun (WGS) entry which is preliminary data.</text>
</comment>
<dbReference type="EMBL" id="PUHQ01000029">
    <property type="protein sequence ID" value="KAG0662121.1"/>
    <property type="molecule type" value="Genomic_DNA"/>
</dbReference>
<accession>A0A9P6W471</accession>
<sequence>MADSVHTKVYNAIDALAALALPPQHTNYGIQDTKGKSITFVLVLSHMRAIGIMTEHWSNSMKGGADLLDNEQAGQLCGWLQQKLDTFQQKLAHKEVLYFDILVHGLSHLETGYAKQIPPLCQNLSCLAKEAEEAQGTEPVQDGLWYRPPQPGKRGRPGRPGQPGLSADNYNDLSLLAQYGVRELLYFLSGELEELLEKKHFQDMLDLLCDWGPDKIIKRTVSADLVLSLPTSALESANNLVLATGGTAKSGTSASRWPEVPKSVKPEGFFAASRFLTSNMLMANRPGTPSTRSTPDSELNPKVGIPRISAGAQSLGAEPRLGRRAAAHYGFNPEIWARQARQQHNVVQGL</sequence>
<feature type="region of interest" description="Disordered" evidence="1">
    <location>
        <begin position="137"/>
        <end position="167"/>
    </location>
</feature>
<evidence type="ECO:0000313" key="2">
    <source>
        <dbReference type="EMBL" id="KAG0662121.1"/>
    </source>
</evidence>
<organism evidence="2 3">
    <name type="scientific">Rhodotorula mucilaginosa</name>
    <name type="common">Yeast</name>
    <name type="synonym">Rhodotorula rubra</name>
    <dbReference type="NCBI Taxonomy" id="5537"/>
    <lineage>
        <taxon>Eukaryota</taxon>
        <taxon>Fungi</taxon>
        <taxon>Dikarya</taxon>
        <taxon>Basidiomycota</taxon>
        <taxon>Pucciniomycotina</taxon>
        <taxon>Microbotryomycetes</taxon>
        <taxon>Sporidiobolales</taxon>
        <taxon>Sporidiobolaceae</taxon>
        <taxon>Rhodotorula</taxon>
    </lineage>
</organism>
<reference evidence="2 3" key="1">
    <citation type="submission" date="2020-11" db="EMBL/GenBank/DDBJ databases">
        <title>Kefir isolates.</title>
        <authorList>
            <person name="Marcisauskas S."/>
            <person name="Kim Y."/>
            <person name="Blasche S."/>
        </authorList>
    </citation>
    <scope>NUCLEOTIDE SEQUENCE [LARGE SCALE GENOMIC DNA]</scope>
    <source>
        <strain evidence="2 3">KR</strain>
    </source>
</reference>
<keyword evidence="3" id="KW-1185">Reference proteome</keyword>